<evidence type="ECO:0008006" key="4">
    <source>
        <dbReference type="Google" id="ProtNLM"/>
    </source>
</evidence>
<name>A0A2A2SC64_9SPHN</name>
<dbReference type="OrthoDB" id="9793561at2"/>
<gene>
    <name evidence="2" type="ORF">CKY28_16720</name>
</gene>
<feature type="chain" id="PRO_5012358653" description="Porin" evidence="1">
    <location>
        <begin position="20"/>
        <end position="293"/>
    </location>
</feature>
<dbReference type="Pfam" id="PF09694">
    <property type="entry name" value="Gcw_chp"/>
    <property type="match status" value="1"/>
</dbReference>
<dbReference type="EMBL" id="NSLI01000005">
    <property type="protein sequence ID" value="PAX06762.1"/>
    <property type="molecule type" value="Genomic_DNA"/>
</dbReference>
<protein>
    <recommendedName>
        <fullName evidence="4">Porin</fullName>
    </recommendedName>
</protein>
<reference evidence="3" key="1">
    <citation type="submission" date="2017-09" db="EMBL/GenBank/DDBJ databases">
        <authorList>
            <person name="Feng G."/>
            <person name="Zhu H."/>
        </authorList>
    </citation>
    <scope>NUCLEOTIDE SEQUENCE [LARGE SCALE GENOMIC DNA]</scope>
    <source>
        <strain evidence="3">1PNM-20</strain>
    </source>
</reference>
<evidence type="ECO:0000313" key="3">
    <source>
        <dbReference type="Proteomes" id="UP000218151"/>
    </source>
</evidence>
<sequence length="293" mass="30468">MRTSSLITALLLAAAPAYAQDAAAPPGATPSPPDETAPPPAVTITGSAALVSDYRFRGVSQSDEELALQAGATLAHESGLYAGFWGSNLSGWGTFGGANLELDLIAGYKFQPSPNVTLDLGVTYYMYPGGADETDFFEPYVKLSGTQGPLTLTAGIAYAPPQQALGRYYFTGADAAAGVYNDEGDKEDNLYVFGDAVAGLSGTPFTLKGHIGYSEGNRGLGPNATSVTPTGEYWDWLLGVDTVWRNLTLGVAYVDTDISRNEAAYLQPSFSKGQDGAGSIADATVVVSLTAAF</sequence>
<organism evidence="2 3">
    <name type="scientific">Sphingomonas lenta</name>
    <dbReference type="NCBI Taxonomy" id="1141887"/>
    <lineage>
        <taxon>Bacteria</taxon>
        <taxon>Pseudomonadati</taxon>
        <taxon>Pseudomonadota</taxon>
        <taxon>Alphaproteobacteria</taxon>
        <taxon>Sphingomonadales</taxon>
        <taxon>Sphingomonadaceae</taxon>
        <taxon>Sphingomonas</taxon>
    </lineage>
</organism>
<evidence type="ECO:0000256" key="1">
    <source>
        <dbReference type="SAM" id="SignalP"/>
    </source>
</evidence>
<keyword evidence="1" id="KW-0732">Signal</keyword>
<dbReference type="AlphaFoldDB" id="A0A2A2SC64"/>
<comment type="caution">
    <text evidence="2">The sequence shown here is derived from an EMBL/GenBank/DDBJ whole genome shotgun (WGS) entry which is preliminary data.</text>
</comment>
<dbReference type="InterPro" id="IPR010239">
    <property type="entry name" value="CHP02001"/>
</dbReference>
<feature type="signal peptide" evidence="1">
    <location>
        <begin position="1"/>
        <end position="19"/>
    </location>
</feature>
<evidence type="ECO:0000313" key="2">
    <source>
        <dbReference type="EMBL" id="PAX06762.1"/>
    </source>
</evidence>
<dbReference type="RefSeq" id="WP_095999507.1">
    <property type="nucleotide sequence ID" value="NZ_NSLI01000005.1"/>
</dbReference>
<accession>A0A2A2SC64</accession>
<proteinExistence type="predicted"/>
<dbReference type="NCBIfam" id="TIGR02001">
    <property type="entry name" value="gcw_chp"/>
    <property type="match status" value="1"/>
</dbReference>
<keyword evidence="3" id="KW-1185">Reference proteome</keyword>
<dbReference type="Proteomes" id="UP000218151">
    <property type="component" value="Unassembled WGS sequence"/>
</dbReference>